<accession>A0A2G9SFD7</accession>
<gene>
    <name evidence="1" type="ORF">AB205_0098760</name>
</gene>
<keyword evidence="2" id="KW-1185">Reference proteome</keyword>
<name>A0A2G9SFD7_AQUCT</name>
<proteinExistence type="predicted"/>
<dbReference type="Proteomes" id="UP000228934">
    <property type="component" value="Unassembled WGS sequence"/>
</dbReference>
<organism evidence="1 2">
    <name type="scientific">Aquarana catesbeiana</name>
    <name type="common">American bullfrog</name>
    <name type="synonym">Rana catesbeiana</name>
    <dbReference type="NCBI Taxonomy" id="8400"/>
    <lineage>
        <taxon>Eukaryota</taxon>
        <taxon>Metazoa</taxon>
        <taxon>Chordata</taxon>
        <taxon>Craniata</taxon>
        <taxon>Vertebrata</taxon>
        <taxon>Euteleostomi</taxon>
        <taxon>Amphibia</taxon>
        <taxon>Batrachia</taxon>
        <taxon>Anura</taxon>
        <taxon>Neobatrachia</taxon>
        <taxon>Ranoidea</taxon>
        <taxon>Ranidae</taxon>
        <taxon>Aquarana</taxon>
    </lineage>
</organism>
<evidence type="ECO:0000313" key="2">
    <source>
        <dbReference type="Proteomes" id="UP000228934"/>
    </source>
</evidence>
<dbReference type="EMBL" id="KV924617">
    <property type="protein sequence ID" value="PIO38795.1"/>
    <property type="molecule type" value="Genomic_DNA"/>
</dbReference>
<sequence length="48" mass="5408">MYSTHIETCGLHCPPSGKVIKSQKLSKWVRRKHSHPGEQISFGFPSLS</sequence>
<protein>
    <submittedName>
        <fullName evidence="1">Uncharacterized protein</fullName>
    </submittedName>
</protein>
<evidence type="ECO:0000313" key="1">
    <source>
        <dbReference type="EMBL" id="PIO38795.1"/>
    </source>
</evidence>
<reference evidence="2" key="1">
    <citation type="journal article" date="2017" name="Nat. Commun.">
        <title>The North American bullfrog draft genome provides insight into hormonal regulation of long noncoding RNA.</title>
        <authorList>
            <person name="Hammond S.A."/>
            <person name="Warren R.L."/>
            <person name="Vandervalk B.P."/>
            <person name="Kucuk E."/>
            <person name="Khan H."/>
            <person name="Gibb E.A."/>
            <person name="Pandoh P."/>
            <person name="Kirk H."/>
            <person name="Zhao Y."/>
            <person name="Jones M."/>
            <person name="Mungall A.J."/>
            <person name="Coope R."/>
            <person name="Pleasance S."/>
            <person name="Moore R.A."/>
            <person name="Holt R.A."/>
            <person name="Round J.M."/>
            <person name="Ohora S."/>
            <person name="Walle B.V."/>
            <person name="Veldhoen N."/>
            <person name="Helbing C.C."/>
            <person name="Birol I."/>
        </authorList>
    </citation>
    <scope>NUCLEOTIDE SEQUENCE [LARGE SCALE GENOMIC DNA]</scope>
</reference>
<dbReference type="AlphaFoldDB" id="A0A2G9SFD7"/>